<dbReference type="SUPFAM" id="SSF52833">
    <property type="entry name" value="Thioredoxin-like"/>
    <property type="match status" value="1"/>
</dbReference>
<dbReference type="EMBL" id="JAYFUL010000033">
    <property type="protein sequence ID" value="MEA5259591.1"/>
    <property type="molecule type" value="Genomic_DNA"/>
</dbReference>
<accession>A0ABU5QR81</accession>
<dbReference type="InterPro" id="IPR036249">
    <property type="entry name" value="Thioredoxin-like_sf"/>
</dbReference>
<evidence type="ECO:0000313" key="1">
    <source>
        <dbReference type="EMBL" id="MEA5259591.1"/>
    </source>
</evidence>
<keyword evidence="2" id="KW-1185">Reference proteome</keyword>
<dbReference type="Proteomes" id="UP001304671">
    <property type="component" value="Unassembled WGS sequence"/>
</dbReference>
<proteinExistence type="predicted"/>
<dbReference type="CDD" id="cd02980">
    <property type="entry name" value="TRX_Fd_family"/>
    <property type="match status" value="1"/>
</dbReference>
<reference evidence="1 2" key="1">
    <citation type="submission" date="2023-12" db="EMBL/GenBank/DDBJ databases">
        <title>Novel species of the genus Arcicella isolated from rivers.</title>
        <authorList>
            <person name="Lu H."/>
        </authorList>
    </citation>
    <scope>NUCLEOTIDE SEQUENCE [LARGE SCALE GENOMIC DNA]</scope>
    <source>
        <strain evidence="1 2">LMG 21963</strain>
    </source>
</reference>
<organism evidence="1 2">
    <name type="scientific">Arcicella aquatica</name>
    <dbReference type="NCBI Taxonomy" id="217141"/>
    <lineage>
        <taxon>Bacteria</taxon>
        <taxon>Pseudomonadati</taxon>
        <taxon>Bacteroidota</taxon>
        <taxon>Cytophagia</taxon>
        <taxon>Cytophagales</taxon>
        <taxon>Flectobacillaceae</taxon>
        <taxon>Arcicella</taxon>
    </lineage>
</organism>
<gene>
    <name evidence="1" type="ORF">VB264_17465</name>
</gene>
<protein>
    <submittedName>
        <fullName evidence="1">(2Fe-2S) ferredoxin domain-containing protein</fullName>
    </submittedName>
</protein>
<sequence length="100" mass="10860">MKYKKHVFICTNQKDAPKKSCGVERGGALVDAFKASLKEKGLLSEIRAQKTGCLDVCAFGPGMVVYPEGVFYGNVQLSDVEEIVESHLIGDKAVERLVIG</sequence>
<comment type="caution">
    <text evidence="1">The sequence shown here is derived from an EMBL/GenBank/DDBJ whole genome shotgun (WGS) entry which is preliminary data.</text>
</comment>
<dbReference type="Gene3D" id="3.40.30.10">
    <property type="entry name" value="Glutaredoxin"/>
    <property type="match status" value="1"/>
</dbReference>
<evidence type="ECO:0000313" key="2">
    <source>
        <dbReference type="Proteomes" id="UP001304671"/>
    </source>
</evidence>
<dbReference type="RefSeq" id="WP_309915208.1">
    <property type="nucleotide sequence ID" value="NZ_JAYFUL010000033.1"/>
</dbReference>
<name>A0ABU5QR81_9BACT</name>